<dbReference type="InterPro" id="IPR000860">
    <property type="entry name" value="HemC"/>
</dbReference>
<comment type="function">
    <text evidence="2">Tetrapolymerization of the monopyrrole PBG into the hydroxymethylbilane pre-uroporphyrinogen in several discrete steps.</text>
</comment>
<evidence type="ECO:0000256" key="10">
    <source>
        <dbReference type="ARBA" id="ARBA00030685"/>
    </source>
</evidence>
<dbReference type="InterPro" id="IPR022419">
    <property type="entry name" value="Porphobilin_deaminase_cofac_BS"/>
</dbReference>
<dbReference type="PANTHER" id="PTHR11557">
    <property type="entry name" value="PORPHOBILINOGEN DEAMINASE"/>
    <property type="match status" value="1"/>
</dbReference>
<dbReference type="NCBIfam" id="TIGR00212">
    <property type="entry name" value="hemC"/>
    <property type="match status" value="1"/>
</dbReference>
<keyword evidence="7" id="KW-0808">Transferase</keyword>
<dbReference type="PANTHER" id="PTHR11557:SF0">
    <property type="entry name" value="PORPHOBILINOGEN DEAMINASE"/>
    <property type="match status" value="1"/>
</dbReference>
<dbReference type="FunFam" id="3.40.190.10:FF:000005">
    <property type="entry name" value="Porphobilinogen deaminase"/>
    <property type="match status" value="1"/>
</dbReference>
<evidence type="ECO:0000256" key="13">
    <source>
        <dbReference type="SAM" id="MobiDB-lite"/>
    </source>
</evidence>
<feature type="region of interest" description="Disordered" evidence="13">
    <location>
        <begin position="1"/>
        <end position="27"/>
    </location>
</feature>
<evidence type="ECO:0000256" key="11">
    <source>
        <dbReference type="ARBA" id="ARBA00033064"/>
    </source>
</evidence>
<keyword evidence="17" id="KW-1185">Reference proteome</keyword>
<dbReference type="Pfam" id="PF01379">
    <property type="entry name" value="Porphobil_deam"/>
    <property type="match status" value="1"/>
</dbReference>
<dbReference type="InterPro" id="IPR022418">
    <property type="entry name" value="Porphobilinogen_deaminase_C"/>
</dbReference>
<dbReference type="EC" id="2.5.1.61" evidence="5"/>
<dbReference type="GO" id="GO:0005737">
    <property type="term" value="C:cytoplasm"/>
    <property type="evidence" value="ECO:0007669"/>
    <property type="project" value="TreeGrafter"/>
</dbReference>
<comment type="caution">
    <text evidence="16">The sequence shown here is derived from an EMBL/GenBank/DDBJ whole genome shotgun (WGS) entry which is preliminary data.</text>
</comment>
<sequence>MASTTASDVQTPSQPTPQNLTTSASTQFPTINIGTRNSALALVQANAVKQALKDANPDRTYEICPVMVQGDKDKITPLQQLSQGENAKSLWTGELESMLEKGDLDIIVHCLKDMPTHLPDNLLLGAILEREDPSDALIISPRLPKETTLATLPQGATIGTSSVRRAAQLRKLYPHLKFADLRGNVGTRLGKLDAEDSQYSAIILATAGLNRIGFSSRISQRLSSSTGGMLHAVGQGALGIEIRRNDDVMKDMLSKVRCERTTRACGAERALLRTLEGGCSVPIGVETTWRGGKGLAVGAQPAKDYDKHGAALEATEPDLDDQELVLKTMVVSVDGTEFVEHEATRKVRSAEEADEFGRDVARVLIEKGAGKILEKIKVEKQWGAKKQLEAMGVAPGTA</sequence>
<dbReference type="PROSITE" id="PS00533">
    <property type="entry name" value="PORPHOBILINOGEN_DEAM"/>
    <property type="match status" value="1"/>
</dbReference>
<dbReference type="SUPFAM" id="SSF54782">
    <property type="entry name" value="Porphobilinogen deaminase (hydroxymethylbilane synthase), C-terminal domain"/>
    <property type="match status" value="1"/>
</dbReference>
<evidence type="ECO:0000313" key="17">
    <source>
        <dbReference type="Proteomes" id="UP000651452"/>
    </source>
</evidence>
<reference evidence="16" key="1">
    <citation type="submission" date="2018-12" db="EMBL/GenBank/DDBJ databases">
        <authorList>
            <person name="Syme R.A."/>
            <person name="Farfan-Caceres L."/>
            <person name="Lichtenzveig J."/>
        </authorList>
    </citation>
    <scope>NUCLEOTIDE SEQUENCE</scope>
    <source>
        <strain evidence="16">Al4</strain>
    </source>
</reference>
<proteinExistence type="inferred from homology"/>
<dbReference type="Proteomes" id="UP000651452">
    <property type="component" value="Unassembled WGS sequence"/>
</dbReference>
<comment type="pathway">
    <text evidence="3">Porphyrin-containing compound metabolism; protoporphyrin-IX biosynthesis; coproporphyrinogen-III from 5-aminolevulinate: step 2/4.</text>
</comment>
<dbReference type="Gene3D" id="3.40.190.10">
    <property type="entry name" value="Periplasmic binding protein-like II"/>
    <property type="match status" value="2"/>
</dbReference>
<keyword evidence="8" id="KW-0350">Heme biosynthesis</keyword>
<dbReference type="AlphaFoldDB" id="A0A8H7J8P3"/>
<evidence type="ECO:0000313" key="16">
    <source>
        <dbReference type="EMBL" id="KAF9700155.1"/>
    </source>
</evidence>
<evidence type="ECO:0000256" key="12">
    <source>
        <dbReference type="ARBA" id="ARBA00048169"/>
    </source>
</evidence>
<reference evidence="16" key="2">
    <citation type="submission" date="2020-09" db="EMBL/GenBank/DDBJ databases">
        <title>Reference genome assembly for Australian Ascochyta lentis isolate Al4.</title>
        <authorList>
            <person name="Lee R.C."/>
            <person name="Farfan-Caceres L.M."/>
            <person name="Debler J.W."/>
            <person name="Williams A.H."/>
            <person name="Henares B.M."/>
        </authorList>
    </citation>
    <scope>NUCLEOTIDE SEQUENCE</scope>
    <source>
        <strain evidence="16">Al4</strain>
    </source>
</reference>
<feature type="domain" description="Porphobilinogen deaminase N-terminal" evidence="14">
    <location>
        <begin position="31"/>
        <end position="250"/>
    </location>
</feature>
<comment type="cofactor">
    <cofactor evidence="1">
        <name>dipyrromethane</name>
        <dbReference type="ChEBI" id="CHEBI:60342"/>
    </cofactor>
</comment>
<dbReference type="EMBL" id="RZGK01000003">
    <property type="protein sequence ID" value="KAF9700155.1"/>
    <property type="molecule type" value="Genomic_DNA"/>
</dbReference>
<dbReference type="Pfam" id="PF03900">
    <property type="entry name" value="Porphobil_deamC"/>
    <property type="match status" value="1"/>
</dbReference>
<organism evidence="16 17">
    <name type="scientific">Ascochyta lentis</name>
    <dbReference type="NCBI Taxonomy" id="205686"/>
    <lineage>
        <taxon>Eukaryota</taxon>
        <taxon>Fungi</taxon>
        <taxon>Dikarya</taxon>
        <taxon>Ascomycota</taxon>
        <taxon>Pezizomycotina</taxon>
        <taxon>Dothideomycetes</taxon>
        <taxon>Pleosporomycetidae</taxon>
        <taxon>Pleosporales</taxon>
        <taxon>Pleosporineae</taxon>
        <taxon>Didymellaceae</taxon>
        <taxon>Ascochyta</taxon>
    </lineage>
</organism>
<keyword evidence="9" id="KW-0627">Porphyrin biosynthesis</keyword>
<dbReference type="FunFam" id="3.40.190.10:FF:000086">
    <property type="entry name" value="Probable porphobilinogen deaminase"/>
    <property type="match status" value="1"/>
</dbReference>
<comment type="similarity">
    <text evidence="4">Belongs to the HMBS family.</text>
</comment>
<evidence type="ECO:0000259" key="15">
    <source>
        <dbReference type="Pfam" id="PF03900"/>
    </source>
</evidence>
<evidence type="ECO:0000256" key="9">
    <source>
        <dbReference type="ARBA" id="ARBA00023244"/>
    </source>
</evidence>
<evidence type="ECO:0000259" key="14">
    <source>
        <dbReference type="Pfam" id="PF01379"/>
    </source>
</evidence>
<evidence type="ECO:0000256" key="7">
    <source>
        <dbReference type="ARBA" id="ARBA00022679"/>
    </source>
</evidence>
<dbReference type="InterPro" id="IPR036803">
    <property type="entry name" value="Porphobilinogen_deaminase_C_sf"/>
</dbReference>
<dbReference type="InterPro" id="IPR022417">
    <property type="entry name" value="Porphobilin_deaminase_N"/>
</dbReference>
<protein>
    <recommendedName>
        <fullName evidence="6">Porphobilinogen deaminase</fullName>
        <ecNumber evidence="5">2.5.1.61</ecNumber>
    </recommendedName>
    <alternativeName>
        <fullName evidence="11">Hydroxymethylbilane synthase</fullName>
    </alternativeName>
    <alternativeName>
        <fullName evidence="10">Pre-uroporphyrinogen synthase</fullName>
    </alternativeName>
</protein>
<evidence type="ECO:0000256" key="1">
    <source>
        <dbReference type="ARBA" id="ARBA00001916"/>
    </source>
</evidence>
<dbReference type="GO" id="GO:0004418">
    <property type="term" value="F:hydroxymethylbilane synthase activity"/>
    <property type="evidence" value="ECO:0007669"/>
    <property type="project" value="UniProtKB-EC"/>
</dbReference>
<evidence type="ECO:0000256" key="2">
    <source>
        <dbReference type="ARBA" id="ARBA00002869"/>
    </source>
</evidence>
<dbReference type="PRINTS" id="PR00151">
    <property type="entry name" value="PORPHBDMNASE"/>
</dbReference>
<dbReference type="GO" id="GO:0006782">
    <property type="term" value="P:protoporphyrinogen IX biosynthetic process"/>
    <property type="evidence" value="ECO:0007669"/>
    <property type="project" value="UniProtKB-UniPathway"/>
</dbReference>
<dbReference type="Gene3D" id="3.30.160.40">
    <property type="entry name" value="Porphobilinogen deaminase, C-terminal domain"/>
    <property type="match status" value="1"/>
</dbReference>
<accession>A0A8H7J8P3</accession>
<name>A0A8H7J8P3_9PLEO</name>
<dbReference type="SUPFAM" id="SSF53850">
    <property type="entry name" value="Periplasmic binding protein-like II"/>
    <property type="match status" value="1"/>
</dbReference>
<feature type="domain" description="Porphobilinogen deaminase C-terminal" evidence="15">
    <location>
        <begin position="263"/>
        <end position="289"/>
    </location>
</feature>
<dbReference type="OrthoDB" id="564646at2759"/>
<evidence type="ECO:0000256" key="4">
    <source>
        <dbReference type="ARBA" id="ARBA00005638"/>
    </source>
</evidence>
<gene>
    <name evidence="16" type="ORF">EKO04_001835</name>
</gene>
<evidence type="ECO:0000256" key="6">
    <source>
        <dbReference type="ARBA" id="ARBA00016519"/>
    </source>
</evidence>
<evidence type="ECO:0000256" key="8">
    <source>
        <dbReference type="ARBA" id="ARBA00023133"/>
    </source>
</evidence>
<comment type="catalytic activity">
    <reaction evidence="12">
        <text>4 porphobilinogen + H2O = hydroxymethylbilane + 4 NH4(+)</text>
        <dbReference type="Rhea" id="RHEA:13185"/>
        <dbReference type="ChEBI" id="CHEBI:15377"/>
        <dbReference type="ChEBI" id="CHEBI:28938"/>
        <dbReference type="ChEBI" id="CHEBI:57845"/>
        <dbReference type="ChEBI" id="CHEBI:58126"/>
        <dbReference type="EC" id="2.5.1.61"/>
    </reaction>
</comment>
<evidence type="ECO:0000256" key="3">
    <source>
        <dbReference type="ARBA" id="ARBA00004735"/>
    </source>
</evidence>
<dbReference type="UniPathway" id="UPA00251">
    <property type="reaction ID" value="UER00319"/>
</dbReference>
<evidence type="ECO:0000256" key="5">
    <source>
        <dbReference type="ARBA" id="ARBA00012655"/>
    </source>
</evidence>